<dbReference type="Gene3D" id="3.40.50.1820">
    <property type="entry name" value="alpha/beta hydrolase"/>
    <property type="match status" value="1"/>
</dbReference>
<reference evidence="10" key="1">
    <citation type="submission" date="2025-08" db="UniProtKB">
        <authorList>
            <consortium name="Ensembl"/>
        </authorList>
    </citation>
    <scope>IDENTIFICATION</scope>
</reference>
<proteinExistence type="inferred from homology"/>
<dbReference type="GO" id="GO:0098599">
    <property type="term" value="F:palmitoyl hydrolase activity"/>
    <property type="evidence" value="ECO:0007669"/>
    <property type="project" value="UniProtKB-ARBA"/>
</dbReference>
<dbReference type="PANTHER" id="PTHR11247:SF71">
    <property type="entry name" value="ZGC:66024"/>
    <property type="match status" value="1"/>
</dbReference>
<dbReference type="SUPFAM" id="SSF53474">
    <property type="entry name" value="alpha/beta-Hydrolases"/>
    <property type="match status" value="1"/>
</dbReference>
<keyword evidence="4" id="KW-0378">Hydrolase</keyword>
<comment type="similarity">
    <text evidence="2">Belongs to the palmitoyl-protein thioesterase family.</text>
</comment>
<keyword evidence="6" id="KW-0458">Lysosome</keyword>
<keyword evidence="11" id="KW-1185">Reference proteome</keyword>
<evidence type="ECO:0000256" key="1">
    <source>
        <dbReference type="ARBA" id="ARBA00004371"/>
    </source>
</evidence>
<evidence type="ECO:0000256" key="3">
    <source>
        <dbReference type="ARBA" id="ARBA00022729"/>
    </source>
</evidence>
<dbReference type="GO" id="GO:0005764">
    <property type="term" value="C:lysosome"/>
    <property type="evidence" value="ECO:0007669"/>
    <property type="project" value="UniProtKB-SubCell"/>
</dbReference>
<dbReference type="InterPro" id="IPR029058">
    <property type="entry name" value="AB_hydrolase_fold"/>
</dbReference>
<keyword evidence="3" id="KW-0732">Signal</keyword>
<sequence>MERQRRNLRLASLCMSMKTLSSILTSPALMLLLAGGCTSAYKHVLIVHGILSGPETLCFAFMLPETLQAHPGTKVTVIDLFNDRDSTKPLWLQVQGFGKVIQRITRKSPEGVHLLCFSQGGPICRGVLSVLPNHNVHTFIALSSPLAGQYGAPKYYKYIPSPARGSVHLFCYNRIAQNQVSVCNYWNDPHQQFRYLKHNNYLPLLNGEKVHSRTAVWRNNFLRIRKLVLIGGPDDEIITPWQSSQFGFYNSQEAIIDMRQQTFYTQDSFGLKTLDARGDIIECIQSGVKHSEWQSNLRVFNRCIRKWLD</sequence>
<evidence type="ECO:0000256" key="8">
    <source>
        <dbReference type="ARBA" id="ARBA00093223"/>
    </source>
</evidence>
<evidence type="ECO:0000256" key="6">
    <source>
        <dbReference type="ARBA" id="ARBA00023228"/>
    </source>
</evidence>
<comment type="function">
    <text evidence="9">Catalyzes the cleavage of thioester bonds from S-palmitoyl-CoA or S-palmitoyl-N-acetylcysteamine (unbranched structures) but does not have activity against palmitoylcysteine or palmitoylated proteins, branched structures or bulky head groups. Conversely, hydrolyzes both long and short chain fatty acyl-CoA substrate.</text>
</comment>
<comment type="subcellular location">
    <subcellularLocation>
        <location evidence="1">Lysosome</location>
    </subcellularLocation>
</comment>
<organism evidence="10 11">
    <name type="scientific">Oryzias melastigma</name>
    <name type="common">Marine medaka</name>
    <dbReference type="NCBI Taxonomy" id="30732"/>
    <lineage>
        <taxon>Eukaryota</taxon>
        <taxon>Metazoa</taxon>
        <taxon>Chordata</taxon>
        <taxon>Craniata</taxon>
        <taxon>Vertebrata</taxon>
        <taxon>Euteleostomi</taxon>
        <taxon>Actinopterygii</taxon>
        <taxon>Neopterygii</taxon>
        <taxon>Teleostei</taxon>
        <taxon>Neoteleostei</taxon>
        <taxon>Acanthomorphata</taxon>
        <taxon>Ovalentaria</taxon>
        <taxon>Atherinomorphae</taxon>
        <taxon>Beloniformes</taxon>
        <taxon>Adrianichthyidae</taxon>
        <taxon>Oryziinae</taxon>
        <taxon>Oryzias</taxon>
    </lineage>
</organism>
<evidence type="ECO:0000256" key="7">
    <source>
        <dbReference type="ARBA" id="ARBA00038848"/>
    </source>
</evidence>
<dbReference type="AlphaFoldDB" id="A0A3B3BK58"/>
<reference evidence="10" key="2">
    <citation type="submission" date="2025-09" db="UniProtKB">
        <authorList>
            <consortium name="Ensembl"/>
        </authorList>
    </citation>
    <scope>IDENTIFICATION</scope>
</reference>
<dbReference type="PaxDb" id="30732-ENSOMEP00000005634"/>
<keyword evidence="5" id="KW-0325">Glycoprotein</keyword>
<comment type="catalytic activity">
    <reaction evidence="8">
        <text>S-hexadecanoyl-N-acetylcysteamine + H2O = N-acetylcysteamine + hexadecanoate + H(+)</text>
        <dbReference type="Rhea" id="RHEA:84099"/>
        <dbReference type="ChEBI" id="CHEBI:7896"/>
        <dbReference type="ChEBI" id="CHEBI:15377"/>
        <dbReference type="ChEBI" id="CHEBI:15378"/>
        <dbReference type="ChEBI" id="CHEBI:74410"/>
        <dbReference type="ChEBI" id="CHEBI:233601"/>
    </reaction>
</comment>
<dbReference type="FunFam" id="3.40.50.1820:FF:000037">
    <property type="entry name" value="Lysosomal thioesterase PPT2 homolog"/>
    <property type="match status" value="1"/>
</dbReference>
<accession>A0A3B3BK58</accession>
<dbReference type="Proteomes" id="UP000261560">
    <property type="component" value="Unplaced"/>
</dbReference>
<evidence type="ECO:0000256" key="5">
    <source>
        <dbReference type="ARBA" id="ARBA00023180"/>
    </source>
</evidence>
<dbReference type="GeneTree" id="ENSGT00940000155779"/>
<dbReference type="EC" id="3.1.2.2" evidence="7"/>
<evidence type="ECO:0000313" key="11">
    <source>
        <dbReference type="Proteomes" id="UP000261560"/>
    </source>
</evidence>
<protein>
    <recommendedName>
        <fullName evidence="7">palmitoyl-CoA hydrolase</fullName>
        <ecNumber evidence="7">3.1.2.2</ecNumber>
    </recommendedName>
</protein>
<dbReference type="PANTHER" id="PTHR11247">
    <property type="entry name" value="PALMITOYL-PROTEIN THIOESTERASE/DOLICHYLDIPHOSPHATASE 1"/>
    <property type="match status" value="1"/>
</dbReference>
<evidence type="ECO:0000256" key="4">
    <source>
        <dbReference type="ARBA" id="ARBA00022801"/>
    </source>
</evidence>
<evidence type="ECO:0000256" key="9">
    <source>
        <dbReference type="ARBA" id="ARBA00093353"/>
    </source>
</evidence>
<dbReference type="STRING" id="30732.ENSOMEP00000005634"/>
<name>A0A3B3BK58_ORYME</name>
<dbReference type="Ensembl" id="ENSOMET00000007148.1">
    <property type="protein sequence ID" value="ENSOMEP00000005634.1"/>
    <property type="gene ID" value="ENSOMEG00000006780.1"/>
</dbReference>
<dbReference type="Pfam" id="PF02089">
    <property type="entry name" value="Palm_thioest"/>
    <property type="match status" value="1"/>
</dbReference>
<dbReference type="OMA" id="DSTKPLW"/>
<evidence type="ECO:0000313" key="10">
    <source>
        <dbReference type="Ensembl" id="ENSOMEP00000005634.1"/>
    </source>
</evidence>
<evidence type="ECO:0000256" key="2">
    <source>
        <dbReference type="ARBA" id="ARBA00010758"/>
    </source>
</evidence>
<dbReference type="GO" id="GO:0016790">
    <property type="term" value="F:thiolester hydrolase activity"/>
    <property type="evidence" value="ECO:0007669"/>
    <property type="project" value="UniProtKB-ARBA"/>
</dbReference>